<evidence type="ECO:0000256" key="3">
    <source>
        <dbReference type="ARBA" id="ARBA00023163"/>
    </source>
</evidence>
<evidence type="ECO:0000313" key="6">
    <source>
        <dbReference type="EMBL" id="ELR72826.1"/>
    </source>
</evidence>
<dbReference type="Proteomes" id="UP000011135">
    <property type="component" value="Unassembled WGS sequence"/>
</dbReference>
<feature type="transmembrane region" description="Helical" evidence="4">
    <location>
        <begin position="60"/>
        <end position="80"/>
    </location>
</feature>
<dbReference type="Pfam" id="PF12833">
    <property type="entry name" value="HTH_18"/>
    <property type="match status" value="1"/>
</dbReference>
<feature type="transmembrane region" description="Helical" evidence="4">
    <location>
        <begin position="6"/>
        <end position="22"/>
    </location>
</feature>
<feature type="domain" description="HTH araC/xylS-type" evidence="5">
    <location>
        <begin position="270"/>
        <end position="374"/>
    </location>
</feature>
<keyword evidence="4" id="KW-0812">Transmembrane</keyword>
<evidence type="ECO:0000313" key="7">
    <source>
        <dbReference type="Proteomes" id="UP000011135"/>
    </source>
</evidence>
<sequence>MGALIISGIVLTTLLLSLMLSKKSKLEADRFLIFYLLFSLTSQVYFYLNSLDLFRHSVWLLLTKSTYLLHAPVFFLYIYALTKGRPLSRKKVLWIFTPFLGYVLMFLYYYFIGFEGRHISAETGWLYIDHELSIPWAIFVVLFLLIEPFFMVWFYILLRDYSKRTHDNVSSVEHINLRWLNVLFYIWVLPAAVLIPLSILSIGSDRMPVQHLETAIALANLAFIFVMGYFGFKQTAVFSNLEWKTPDHVKKTGAYERSGLTPEQAATYHQKLLQLMTKSKPYLNGELSARDLARELDISINHLSEILSKRQNQNFFDFVNSYRVAEVKQKMHDPAFRQLTLLGIAFECGFNSKTSFNTIFKKFTGQTPSQYYKSVSS</sequence>
<dbReference type="SUPFAM" id="SSF46689">
    <property type="entry name" value="Homeodomain-like"/>
    <property type="match status" value="1"/>
</dbReference>
<dbReference type="SMART" id="SM00342">
    <property type="entry name" value="HTH_ARAC"/>
    <property type="match status" value="1"/>
</dbReference>
<dbReference type="GO" id="GO:0003700">
    <property type="term" value="F:DNA-binding transcription factor activity"/>
    <property type="evidence" value="ECO:0007669"/>
    <property type="project" value="InterPro"/>
</dbReference>
<evidence type="ECO:0000256" key="2">
    <source>
        <dbReference type="ARBA" id="ARBA00023125"/>
    </source>
</evidence>
<feature type="transmembrane region" description="Helical" evidence="4">
    <location>
        <begin position="132"/>
        <end position="158"/>
    </location>
</feature>
<accession>L8JV02</accession>
<reference evidence="6 7" key="1">
    <citation type="submission" date="2012-12" db="EMBL/GenBank/DDBJ databases">
        <title>Genome assembly of Fulvivirga imtechensis AK7.</title>
        <authorList>
            <person name="Nupur N."/>
            <person name="Khatri I."/>
            <person name="Kumar R."/>
            <person name="Subramanian S."/>
            <person name="Pinnaka A."/>
        </authorList>
    </citation>
    <scope>NUCLEOTIDE SEQUENCE [LARGE SCALE GENOMIC DNA]</scope>
    <source>
        <strain evidence="6 7">AK7</strain>
    </source>
</reference>
<keyword evidence="4" id="KW-1133">Transmembrane helix</keyword>
<dbReference type="EMBL" id="AMZN01000014">
    <property type="protein sequence ID" value="ELR72826.1"/>
    <property type="molecule type" value="Genomic_DNA"/>
</dbReference>
<feature type="transmembrane region" description="Helical" evidence="4">
    <location>
        <begin position="31"/>
        <end position="48"/>
    </location>
</feature>
<name>L8JV02_9BACT</name>
<keyword evidence="7" id="KW-1185">Reference proteome</keyword>
<keyword evidence="1" id="KW-0805">Transcription regulation</keyword>
<dbReference type="PROSITE" id="PS00041">
    <property type="entry name" value="HTH_ARAC_FAMILY_1"/>
    <property type="match status" value="1"/>
</dbReference>
<keyword evidence="2" id="KW-0238">DNA-binding</keyword>
<dbReference type="STRING" id="1237149.C900_00787"/>
<dbReference type="OrthoDB" id="5492415at2"/>
<keyword evidence="3" id="KW-0804">Transcription</keyword>
<dbReference type="InterPro" id="IPR018062">
    <property type="entry name" value="HTH_AraC-typ_CS"/>
</dbReference>
<comment type="caution">
    <text evidence="6">The sequence shown here is derived from an EMBL/GenBank/DDBJ whole genome shotgun (WGS) entry which is preliminary data.</text>
</comment>
<dbReference type="PANTHER" id="PTHR43280:SF29">
    <property type="entry name" value="ARAC-FAMILY TRANSCRIPTIONAL REGULATOR"/>
    <property type="match status" value="1"/>
</dbReference>
<gene>
    <name evidence="6" type="ORF">C900_00787</name>
</gene>
<organism evidence="6 7">
    <name type="scientific">Fulvivirga imtechensis AK7</name>
    <dbReference type="NCBI Taxonomy" id="1237149"/>
    <lineage>
        <taxon>Bacteria</taxon>
        <taxon>Pseudomonadati</taxon>
        <taxon>Bacteroidota</taxon>
        <taxon>Cytophagia</taxon>
        <taxon>Cytophagales</taxon>
        <taxon>Fulvivirgaceae</taxon>
        <taxon>Fulvivirga</taxon>
    </lineage>
</organism>
<dbReference type="eggNOG" id="COG2207">
    <property type="taxonomic scope" value="Bacteria"/>
</dbReference>
<feature type="transmembrane region" description="Helical" evidence="4">
    <location>
        <begin position="92"/>
        <end position="112"/>
    </location>
</feature>
<evidence type="ECO:0000256" key="1">
    <source>
        <dbReference type="ARBA" id="ARBA00023015"/>
    </source>
</evidence>
<keyword evidence="4" id="KW-0472">Membrane</keyword>
<feature type="transmembrane region" description="Helical" evidence="4">
    <location>
        <begin position="179"/>
        <end position="202"/>
    </location>
</feature>
<dbReference type="PANTHER" id="PTHR43280">
    <property type="entry name" value="ARAC-FAMILY TRANSCRIPTIONAL REGULATOR"/>
    <property type="match status" value="1"/>
</dbReference>
<dbReference type="RefSeq" id="WP_009578486.1">
    <property type="nucleotide sequence ID" value="NZ_AMZN01000014.1"/>
</dbReference>
<proteinExistence type="predicted"/>
<dbReference type="InterPro" id="IPR009057">
    <property type="entry name" value="Homeodomain-like_sf"/>
</dbReference>
<dbReference type="InterPro" id="IPR018060">
    <property type="entry name" value="HTH_AraC"/>
</dbReference>
<protein>
    <submittedName>
        <fullName evidence="6">Transcriptional regulator, AraC family</fullName>
    </submittedName>
</protein>
<feature type="transmembrane region" description="Helical" evidence="4">
    <location>
        <begin position="214"/>
        <end position="232"/>
    </location>
</feature>
<dbReference type="GO" id="GO:0043565">
    <property type="term" value="F:sequence-specific DNA binding"/>
    <property type="evidence" value="ECO:0007669"/>
    <property type="project" value="InterPro"/>
</dbReference>
<evidence type="ECO:0000259" key="5">
    <source>
        <dbReference type="PROSITE" id="PS01124"/>
    </source>
</evidence>
<dbReference type="PATRIC" id="fig|1237149.3.peg.1020"/>
<dbReference type="PROSITE" id="PS01124">
    <property type="entry name" value="HTH_ARAC_FAMILY_2"/>
    <property type="match status" value="1"/>
</dbReference>
<evidence type="ECO:0000256" key="4">
    <source>
        <dbReference type="SAM" id="Phobius"/>
    </source>
</evidence>
<dbReference type="AlphaFoldDB" id="L8JV02"/>
<dbReference type="Gene3D" id="1.10.10.60">
    <property type="entry name" value="Homeodomain-like"/>
    <property type="match status" value="2"/>
</dbReference>